<dbReference type="InterPro" id="IPR022742">
    <property type="entry name" value="Hydrolase_4"/>
</dbReference>
<dbReference type="AlphaFoldDB" id="A0A1Y3Q159"/>
<evidence type="ECO:0000313" key="3">
    <source>
        <dbReference type="Proteomes" id="UP000196475"/>
    </source>
</evidence>
<sequence>MHFAPDQSSQRRDMIKPLCLRERDLFFRCWLPTKTAPEARAILILIHGAGEHSGYYMDLAPICQQHQLIYVTPDLRGFGQSGGTRGHVNRFDEYLEDLHYLVQRICTWFPDKPVFLAGHSLGGLVVIRYVQEYKTGIRGGIISAPALGLRFHLPYMCKKAVELVSWVRPTLPINAVSLAMRLRHLPWFQFLRPDPNKLKQDPYSTFHYTPRWLRELLQNGSLALANVVRYVLPTLCVYFEQDPIIDSTLIRQFYEAINTEKKACIALPERSHDLRSHPEKPKIFQTMLQWMTEVAAEP</sequence>
<dbReference type="InterPro" id="IPR029058">
    <property type="entry name" value="AB_hydrolase_fold"/>
</dbReference>
<name>A0A1Y3Q159_9BACI</name>
<dbReference type="EMBL" id="LZRT01000019">
    <property type="protein sequence ID" value="OUM90349.1"/>
    <property type="molecule type" value="Genomic_DNA"/>
</dbReference>
<evidence type="ECO:0000313" key="2">
    <source>
        <dbReference type="EMBL" id="OUM90349.1"/>
    </source>
</evidence>
<proteinExistence type="predicted"/>
<evidence type="ECO:0000259" key="1">
    <source>
        <dbReference type="Pfam" id="PF12146"/>
    </source>
</evidence>
<protein>
    <recommendedName>
        <fullName evidence="1">Serine aminopeptidase S33 domain-containing protein</fullName>
    </recommendedName>
</protein>
<dbReference type="InterPro" id="IPR051044">
    <property type="entry name" value="MAG_DAG_Lipase"/>
</dbReference>
<dbReference type="SUPFAM" id="SSF53474">
    <property type="entry name" value="alpha/beta-Hydrolases"/>
    <property type="match status" value="1"/>
</dbReference>
<organism evidence="2 3">
    <name type="scientific">Bacillus thermozeamaize</name>
    <dbReference type="NCBI Taxonomy" id="230954"/>
    <lineage>
        <taxon>Bacteria</taxon>
        <taxon>Bacillati</taxon>
        <taxon>Bacillota</taxon>
        <taxon>Bacilli</taxon>
        <taxon>Bacillales</taxon>
        <taxon>Bacillaceae</taxon>
        <taxon>Bacillus</taxon>
    </lineage>
</organism>
<dbReference type="PANTHER" id="PTHR11614">
    <property type="entry name" value="PHOSPHOLIPASE-RELATED"/>
    <property type="match status" value="1"/>
</dbReference>
<feature type="domain" description="Serine aminopeptidase S33" evidence="1">
    <location>
        <begin position="38"/>
        <end position="274"/>
    </location>
</feature>
<dbReference type="Proteomes" id="UP000196475">
    <property type="component" value="Unassembled WGS sequence"/>
</dbReference>
<accession>A0A1Y3Q159</accession>
<gene>
    <name evidence="2" type="ORF">BAA01_16005</name>
</gene>
<dbReference type="Pfam" id="PF12146">
    <property type="entry name" value="Hydrolase_4"/>
    <property type="match status" value="1"/>
</dbReference>
<dbReference type="Gene3D" id="3.40.50.1820">
    <property type="entry name" value="alpha/beta hydrolase"/>
    <property type="match status" value="1"/>
</dbReference>
<reference evidence="3" key="1">
    <citation type="submission" date="2016-06" db="EMBL/GenBank/DDBJ databases">
        <authorList>
            <person name="Nascimento L."/>
            <person name="Pereira R.V."/>
            <person name="Martins L.F."/>
            <person name="Quaggio R.B."/>
            <person name="Silva A.M."/>
            <person name="Setubal J.C."/>
        </authorList>
    </citation>
    <scope>NUCLEOTIDE SEQUENCE [LARGE SCALE GENOMIC DNA]</scope>
</reference>
<comment type="caution">
    <text evidence="2">The sequence shown here is derived from an EMBL/GenBank/DDBJ whole genome shotgun (WGS) entry which is preliminary data.</text>
</comment>